<evidence type="ECO:0000313" key="3">
    <source>
        <dbReference type="Proteomes" id="UP000516305"/>
    </source>
</evidence>
<accession>A0A7H0VE23</accession>
<feature type="domain" description="Toxin SymE-like" evidence="1">
    <location>
        <begin position="7"/>
        <end position="56"/>
    </location>
</feature>
<dbReference type="AlphaFoldDB" id="A0A7H0VE23"/>
<organism evidence="2 3">
    <name type="scientific">Croceimicrobium hydrocarbonivorans</name>
    <dbReference type="NCBI Taxonomy" id="2761580"/>
    <lineage>
        <taxon>Bacteria</taxon>
        <taxon>Pseudomonadati</taxon>
        <taxon>Bacteroidota</taxon>
        <taxon>Flavobacteriia</taxon>
        <taxon>Flavobacteriales</taxon>
        <taxon>Owenweeksiaceae</taxon>
        <taxon>Croceimicrobium</taxon>
    </lineage>
</organism>
<name>A0A7H0VE23_9FLAO</name>
<dbReference type="GO" id="GO:0005737">
    <property type="term" value="C:cytoplasm"/>
    <property type="evidence" value="ECO:0007669"/>
    <property type="project" value="InterPro"/>
</dbReference>
<dbReference type="GO" id="GO:0016788">
    <property type="term" value="F:hydrolase activity, acting on ester bonds"/>
    <property type="evidence" value="ECO:0007669"/>
    <property type="project" value="InterPro"/>
</dbReference>
<dbReference type="Proteomes" id="UP000516305">
    <property type="component" value="Chromosome"/>
</dbReference>
<evidence type="ECO:0000313" key="2">
    <source>
        <dbReference type="EMBL" id="QNR23971.1"/>
    </source>
</evidence>
<sequence>MTRNRTLKIHAKHRQRSYDSTKVPEIRLEGKWLESLGFEIGGEVNLDLREGEIRIRCKGAL</sequence>
<keyword evidence="3" id="KW-1185">Reference proteome</keyword>
<dbReference type="Pfam" id="PF08845">
    <property type="entry name" value="SymE_toxin"/>
    <property type="match status" value="1"/>
</dbReference>
<proteinExistence type="predicted"/>
<protein>
    <submittedName>
        <fullName evidence="2">Type I addiction module toxin, SymE family</fullName>
    </submittedName>
</protein>
<dbReference type="GO" id="GO:0003723">
    <property type="term" value="F:RNA binding"/>
    <property type="evidence" value="ECO:0007669"/>
    <property type="project" value="InterPro"/>
</dbReference>
<evidence type="ECO:0000259" key="1">
    <source>
        <dbReference type="Pfam" id="PF08845"/>
    </source>
</evidence>
<reference evidence="2 3" key="1">
    <citation type="submission" date="2020-08" db="EMBL/GenBank/DDBJ databases">
        <title>Croceimicrobium hydrocarbonivorans gen. nov., sp. nov., a novel marine bacterium isolated from a bacterial consortium that degrades polyethylene terephthalate.</title>
        <authorList>
            <person name="Liu R."/>
        </authorList>
    </citation>
    <scope>NUCLEOTIDE SEQUENCE [LARGE SCALE GENOMIC DNA]</scope>
    <source>
        <strain evidence="2 3">A20-9</strain>
    </source>
</reference>
<dbReference type="GO" id="GO:0016070">
    <property type="term" value="P:RNA metabolic process"/>
    <property type="evidence" value="ECO:0007669"/>
    <property type="project" value="InterPro"/>
</dbReference>
<dbReference type="InterPro" id="IPR014944">
    <property type="entry name" value="Toxin_SymE-like"/>
</dbReference>
<dbReference type="EMBL" id="CP060139">
    <property type="protein sequence ID" value="QNR23971.1"/>
    <property type="molecule type" value="Genomic_DNA"/>
</dbReference>
<gene>
    <name evidence="2" type="ORF">H4K34_16595</name>
</gene>
<dbReference type="RefSeq" id="WP_210758506.1">
    <property type="nucleotide sequence ID" value="NZ_CP060139.1"/>
</dbReference>
<dbReference type="KEGG" id="chyd:H4K34_16595"/>